<protein>
    <recommendedName>
        <fullName evidence="4">DUF3298 domain-containing protein</fullName>
    </recommendedName>
</protein>
<feature type="signal peptide" evidence="1">
    <location>
        <begin position="1"/>
        <end position="26"/>
    </location>
</feature>
<gene>
    <name evidence="2" type="ORF">GJJ64_08980</name>
</gene>
<proteinExistence type="predicted"/>
<keyword evidence="3" id="KW-1185">Reference proteome</keyword>
<dbReference type="RefSeq" id="WP_154287468.1">
    <property type="nucleotide sequence ID" value="NZ_WKJI01000002.1"/>
</dbReference>
<evidence type="ECO:0000256" key="1">
    <source>
        <dbReference type="SAM" id="SignalP"/>
    </source>
</evidence>
<dbReference type="AlphaFoldDB" id="A0A7K0FMX3"/>
<name>A0A7K0FMX3_9SPHI</name>
<sequence length="344" mass="37955">MKNLSLNKLVAYCLTASLCLTTTVFAQVSEKQVDKMFAPKGTYRSPFKKASELALTSVNLRFKVATSEKSVKRDAGSAISWAFLEGVDDALFQEITDEYYKRLAEKLQSRGLTVSDKYKESKHYATLLEKNASNERQTYKKNWGVANVYTANKGPYIEFPVMMMGAHSRLANELKYPIGQVLLTIDFAYIAQSISKDTEYGFLSSSSNTVTTKTKATIYPVITVEAVTEGAVMRGDGSYALFAGDNYGFCNAIIKNGQGVVSQAQYAEKIESAKGMPESMKKFKSDVLGDITAIFSGGLVGNGRATGEFTFNVKANPEKYKTAVLDALDKYNDYLMAYISFNNN</sequence>
<evidence type="ECO:0000313" key="3">
    <source>
        <dbReference type="Proteomes" id="UP000462931"/>
    </source>
</evidence>
<dbReference type="EMBL" id="WKJI01000002">
    <property type="protein sequence ID" value="MRX47318.1"/>
    <property type="molecule type" value="Genomic_DNA"/>
</dbReference>
<keyword evidence="1" id="KW-0732">Signal</keyword>
<comment type="caution">
    <text evidence="2">The sequence shown here is derived from an EMBL/GenBank/DDBJ whole genome shotgun (WGS) entry which is preliminary data.</text>
</comment>
<evidence type="ECO:0008006" key="4">
    <source>
        <dbReference type="Google" id="ProtNLM"/>
    </source>
</evidence>
<reference evidence="2 3" key="1">
    <citation type="submission" date="2019-11" db="EMBL/GenBank/DDBJ databases">
        <authorList>
            <person name="Cheng Q."/>
            <person name="Yang Z."/>
        </authorList>
    </citation>
    <scope>NUCLEOTIDE SEQUENCE [LARGE SCALE GENOMIC DNA]</scope>
    <source>
        <strain evidence="2 3">HX-22-1</strain>
    </source>
</reference>
<evidence type="ECO:0000313" key="2">
    <source>
        <dbReference type="EMBL" id="MRX47318.1"/>
    </source>
</evidence>
<feature type="chain" id="PRO_5029774110" description="DUF3298 domain-containing protein" evidence="1">
    <location>
        <begin position="27"/>
        <end position="344"/>
    </location>
</feature>
<accession>A0A7K0FMX3</accession>
<dbReference type="Proteomes" id="UP000462931">
    <property type="component" value="Unassembled WGS sequence"/>
</dbReference>
<organism evidence="2 3">
    <name type="scientific">Pedobacter puniceum</name>
    <dbReference type="NCBI Taxonomy" id="2666136"/>
    <lineage>
        <taxon>Bacteria</taxon>
        <taxon>Pseudomonadati</taxon>
        <taxon>Bacteroidota</taxon>
        <taxon>Sphingobacteriia</taxon>
        <taxon>Sphingobacteriales</taxon>
        <taxon>Sphingobacteriaceae</taxon>
        <taxon>Pedobacter</taxon>
    </lineage>
</organism>